<reference evidence="2 3" key="1">
    <citation type="submission" date="2019-07" db="EMBL/GenBank/DDBJ databases">
        <title>Full genome sequence of Devosia sp. Gsoil 520.</title>
        <authorList>
            <person name="Im W.-T."/>
        </authorList>
    </citation>
    <scope>NUCLEOTIDE SEQUENCE [LARGE SCALE GENOMIC DNA]</scope>
    <source>
        <strain evidence="2 3">Gsoil 520</strain>
    </source>
</reference>
<keyword evidence="1" id="KW-0812">Transmembrane</keyword>
<gene>
    <name evidence="2" type="ORF">FPZ08_07505</name>
</gene>
<evidence type="ECO:0000313" key="2">
    <source>
        <dbReference type="EMBL" id="QDZ10609.1"/>
    </source>
</evidence>
<feature type="transmembrane region" description="Helical" evidence="1">
    <location>
        <begin position="20"/>
        <end position="42"/>
    </location>
</feature>
<keyword evidence="3" id="KW-1185">Reference proteome</keyword>
<protein>
    <submittedName>
        <fullName evidence="2">Uncharacterized protein</fullName>
    </submittedName>
</protein>
<dbReference type="OrthoDB" id="7959514at2"/>
<evidence type="ECO:0000256" key="1">
    <source>
        <dbReference type="SAM" id="Phobius"/>
    </source>
</evidence>
<keyword evidence="1" id="KW-1133">Transmembrane helix</keyword>
<dbReference type="Proteomes" id="UP000315364">
    <property type="component" value="Chromosome"/>
</dbReference>
<name>A0A5B8LRU2_9HYPH</name>
<proteinExistence type="predicted"/>
<dbReference type="KEGG" id="dea:FPZ08_07505"/>
<dbReference type="AlphaFoldDB" id="A0A5B8LRU2"/>
<dbReference type="RefSeq" id="WP_146289395.1">
    <property type="nucleotide sequence ID" value="NZ_CP042304.1"/>
</dbReference>
<keyword evidence="1" id="KW-0472">Membrane</keyword>
<accession>A0A5B8LRU2</accession>
<organism evidence="2 3">
    <name type="scientific">Devosia ginsengisoli</name>
    <dbReference type="NCBI Taxonomy" id="400770"/>
    <lineage>
        <taxon>Bacteria</taxon>
        <taxon>Pseudomonadati</taxon>
        <taxon>Pseudomonadota</taxon>
        <taxon>Alphaproteobacteria</taxon>
        <taxon>Hyphomicrobiales</taxon>
        <taxon>Devosiaceae</taxon>
        <taxon>Devosia</taxon>
    </lineage>
</organism>
<evidence type="ECO:0000313" key="3">
    <source>
        <dbReference type="Proteomes" id="UP000315364"/>
    </source>
</evidence>
<dbReference type="EMBL" id="CP042304">
    <property type="protein sequence ID" value="QDZ10609.1"/>
    <property type="molecule type" value="Genomic_DNA"/>
</dbReference>
<sequence>MLQMQSQSAPAVRHSGPSSLAYNLSGIAVLVLLLAVGAAYLIDSLSQTSRIPAPALDDGDPVSQTISGRELSIPTSWFRYGEQIRDGFTSQIDLRIPYAPEGAEAPASVDITLLPRSRVRASASLLDRVYLHQFADETLGGVPGLVGKPMLAGNGYAGESVWYDALSPAPFVAKCEQPLAPDAAAQCVRTVYLPSGIAAVYTFDAALLQSWRHFDPEMQRWLGAIGAW</sequence>